<proteinExistence type="predicted"/>
<evidence type="ECO:0008006" key="2">
    <source>
        <dbReference type="Google" id="ProtNLM"/>
    </source>
</evidence>
<protein>
    <recommendedName>
        <fullName evidence="2">Ribosome biogenesis/translation initiation ATPase RLI</fullName>
    </recommendedName>
</protein>
<reference evidence="1" key="1">
    <citation type="journal article" date="2014" name="Front. Microbiol.">
        <title>High frequency of phylogenetically diverse reductive dehalogenase-homologous genes in deep subseafloor sedimentary metagenomes.</title>
        <authorList>
            <person name="Kawai M."/>
            <person name="Futagami T."/>
            <person name="Toyoda A."/>
            <person name="Takaki Y."/>
            <person name="Nishi S."/>
            <person name="Hori S."/>
            <person name="Arai W."/>
            <person name="Tsubouchi T."/>
            <person name="Morono Y."/>
            <person name="Uchiyama I."/>
            <person name="Ito T."/>
            <person name="Fujiyama A."/>
            <person name="Inagaki F."/>
            <person name="Takami H."/>
        </authorList>
    </citation>
    <scope>NUCLEOTIDE SEQUENCE</scope>
    <source>
        <strain evidence="1">Expedition CK06-06</strain>
    </source>
</reference>
<feature type="non-terminal residue" evidence="1">
    <location>
        <position position="1"/>
    </location>
</feature>
<gene>
    <name evidence="1" type="ORF">S01H4_22320</name>
</gene>
<comment type="caution">
    <text evidence="1">The sequence shown here is derived from an EMBL/GenBank/DDBJ whole genome shotgun (WGS) entry which is preliminary data.</text>
</comment>
<dbReference type="PANTHER" id="PTHR19248">
    <property type="entry name" value="ATP-BINDING TRANSPORT PROTEIN-RELATED"/>
    <property type="match status" value="1"/>
</dbReference>
<accession>X1AV48</accession>
<dbReference type="AlphaFoldDB" id="X1AV48"/>
<sequence>FDGIPGLEGNVKAPQSLRDGFNTFLKMMGITFRRDSITKRPRVNKSGSNKDTYQKRINEFYYIPK</sequence>
<dbReference type="EMBL" id="BART01010211">
    <property type="protein sequence ID" value="GAG86540.1"/>
    <property type="molecule type" value="Genomic_DNA"/>
</dbReference>
<organism evidence="1">
    <name type="scientific">marine sediment metagenome</name>
    <dbReference type="NCBI Taxonomy" id="412755"/>
    <lineage>
        <taxon>unclassified sequences</taxon>
        <taxon>metagenomes</taxon>
        <taxon>ecological metagenomes</taxon>
    </lineage>
</organism>
<evidence type="ECO:0000313" key="1">
    <source>
        <dbReference type="EMBL" id="GAG86540.1"/>
    </source>
</evidence>
<dbReference type="InterPro" id="IPR013283">
    <property type="entry name" value="RLI1"/>
</dbReference>
<name>X1AV48_9ZZZZ</name>